<dbReference type="NCBIfam" id="TIGR00726">
    <property type="entry name" value="peptidoglycan editing factor PgeF"/>
    <property type="match status" value="1"/>
</dbReference>
<proteinExistence type="inferred from homology"/>
<evidence type="ECO:0000256" key="8">
    <source>
        <dbReference type="ARBA" id="ARBA00047989"/>
    </source>
</evidence>
<dbReference type="Gene3D" id="3.60.140.10">
    <property type="entry name" value="CNF1/YfiH-like putative cysteine hydrolases"/>
    <property type="match status" value="1"/>
</dbReference>
<dbReference type="InterPro" id="IPR038371">
    <property type="entry name" value="Cu_polyphenol_OxRdtase_sf"/>
</dbReference>
<protein>
    <recommendedName>
        <fullName evidence="11">Purine nucleoside phosphorylase</fullName>
    </recommendedName>
</protein>
<comment type="catalytic activity">
    <reaction evidence="9">
        <text>adenosine + phosphate = alpha-D-ribose 1-phosphate + adenine</text>
        <dbReference type="Rhea" id="RHEA:27642"/>
        <dbReference type="ChEBI" id="CHEBI:16335"/>
        <dbReference type="ChEBI" id="CHEBI:16708"/>
        <dbReference type="ChEBI" id="CHEBI:43474"/>
        <dbReference type="ChEBI" id="CHEBI:57720"/>
        <dbReference type="EC" id="2.4.2.1"/>
    </reaction>
    <physiologicalReaction direction="left-to-right" evidence="9">
        <dbReference type="Rhea" id="RHEA:27643"/>
    </physiologicalReaction>
</comment>
<organism evidence="12 13">
    <name type="scientific">Thermobaculum terrenum (strain ATCC BAA-798 / CCMEE 7001 / YNP1)</name>
    <dbReference type="NCBI Taxonomy" id="525904"/>
    <lineage>
        <taxon>Bacteria</taxon>
        <taxon>Bacillati</taxon>
        <taxon>Chloroflexota</taxon>
        <taxon>Chloroflexia</taxon>
        <taxon>Candidatus Thermobaculales</taxon>
        <taxon>Candidatus Thermobaculaceae</taxon>
        <taxon>Thermobaculum</taxon>
    </lineage>
</organism>
<comment type="function">
    <text evidence="2">Purine nucleoside enzyme that catalyzes the phosphorolysis of adenosine and inosine nucleosides, yielding D-ribose 1-phosphate and the respective free bases, adenine and hypoxanthine. Also catalyzes the phosphorolysis of S-methyl-5'-thioadenosine into adenine and S-methyl-5-thio-alpha-D-ribose 1-phosphate. Also has adenosine deaminase activity.</text>
</comment>
<dbReference type="Proteomes" id="UP000000323">
    <property type="component" value="Chromosome 1"/>
</dbReference>
<dbReference type="GO" id="GO:0016787">
    <property type="term" value="F:hydrolase activity"/>
    <property type="evidence" value="ECO:0007669"/>
    <property type="project" value="UniProtKB-KW"/>
</dbReference>
<evidence type="ECO:0000256" key="9">
    <source>
        <dbReference type="ARBA" id="ARBA00048968"/>
    </source>
</evidence>
<sequence length="239" mass="26532">MIDIIPFAGIASEELICGITPPTDGATNSIDMSSDESVARLREYLNLQDSWCLAWLHQVHGDSVICIEDQPHAELMVFEGDALVTGHERVLLITRHADCPPLLLWDQEGGVVGIVHAGRRSTFSGIAHEAITAMVDLGANVEHIVASIGPGIKSCCYEVGEEVYYSLEEDLRPMTFELRRGKIYCDLYRLLSYQLLEAGVRNVFGIRESECTCCGPRNLHSYRRDGTTMRFAAFVGRRA</sequence>
<evidence type="ECO:0000256" key="11">
    <source>
        <dbReference type="RuleBase" id="RU361274"/>
    </source>
</evidence>
<evidence type="ECO:0000256" key="1">
    <source>
        <dbReference type="ARBA" id="ARBA00000553"/>
    </source>
</evidence>
<evidence type="ECO:0000256" key="6">
    <source>
        <dbReference type="ARBA" id="ARBA00022801"/>
    </source>
</evidence>
<gene>
    <name evidence="12" type="ordered locus">Tter_0938</name>
</gene>
<name>D1CFZ9_THET1</name>
<dbReference type="AlphaFoldDB" id="D1CFZ9"/>
<keyword evidence="5" id="KW-0479">Metal-binding</keyword>
<dbReference type="Pfam" id="PF02578">
    <property type="entry name" value="Cu-oxidase_4"/>
    <property type="match status" value="1"/>
</dbReference>
<dbReference type="InterPro" id="IPR003730">
    <property type="entry name" value="Cu_polyphenol_OxRdtase"/>
</dbReference>
<dbReference type="KEGG" id="ttr:Tter_0938"/>
<evidence type="ECO:0000256" key="4">
    <source>
        <dbReference type="ARBA" id="ARBA00022679"/>
    </source>
</evidence>
<dbReference type="PANTHER" id="PTHR30616:SF2">
    <property type="entry name" value="PURINE NUCLEOSIDE PHOSPHORYLASE LACC1"/>
    <property type="match status" value="1"/>
</dbReference>
<accession>D1CFZ9</accession>
<comment type="catalytic activity">
    <reaction evidence="1">
        <text>inosine + phosphate = alpha-D-ribose 1-phosphate + hypoxanthine</text>
        <dbReference type="Rhea" id="RHEA:27646"/>
        <dbReference type="ChEBI" id="CHEBI:17368"/>
        <dbReference type="ChEBI" id="CHEBI:17596"/>
        <dbReference type="ChEBI" id="CHEBI:43474"/>
        <dbReference type="ChEBI" id="CHEBI:57720"/>
        <dbReference type="EC" id="2.4.2.1"/>
    </reaction>
    <physiologicalReaction direction="left-to-right" evidence="1">
        <dbReference type="Rhea" id="RHEA:27647"/>
    </physiologicalReaction>
</comment>
<evidence type="ECO:0000256" key="10">
    <source>
        <dbReference type="ARBA" id="ARBA00049893"/>
    </source>
</evidence>
<keyword evidence="6" id="KW-0378">Hydrolase</keyword>
<dbReference type="CDD" id="cd16833">
    <property type="entry name" value="YfiH"/>
    <property type="match status" value="1"/>
</dbReference>
<dbReference type="GO" id="GO:0005507">
    <property type="term" value="F:copper ion binding"/>
    <property type="evidence" value="ECO:0007669"/>
    <property type="project" value="TreeGrafter"/>
</dbReference>
<evidence type="ECO:0000313" key="12">
    <source>
        <dbReference type="EMBL" id="ACZ41855.1"/>
    </source>
</evidence>
<dbReference type="HOGENOM" id="CLU_065784_0_2_0"/>
<dbReference type="RefSeq" id="WP_012874890.1">
    <property type="nucleotide sequence ID" value="NC_013525.1"/>
</dbReference>
<comment type="catalytic activity">
    <reaction evidence="8">
        <text>adenosine + H2O + H(+) = inosine + NH4(+)</text>
        <dbReference type="Rhea" id="RHEA:24408"/>
        <dbReference type="ChEBI" id="CHEBI:15377"/>
        <dbReference type="ChEBI" id="CHEBI:15378"/>
        <dbReference type="ChEBI" id="CHEBI:16335"/>
        <dbReference type="ChEBI" id="CHEBI:17596"/>
        <dbReference type="ChEBI" id="CHEBI:28938"/>
        <dbReference type="EC" id="3.5.4.4"/>
    </reaction>
    <physiologicalReaction direction="left-to-right" evidence="8">
        <dbReference type="Rhea" id="RHEA:24409"/>
    </physiologicalReaction>
</comment>
<dbReference type="GO" id="GO:0017061">
    <property type="term" value="F:S-methyl-5-thioadenosine phosphorylase activity"/>
    <property type="evidence" value="ECO:0007669"/>
    <property type="project" value="UniProtKB-EC"/>
</dbReference>
<reference evidence="13" key="1">
    <citation type="journal article" date="2010" name="Stand. Genomic Sci.">
        <title>Complete genome sequence of 'Thermobaculum terrenum' type strain (YNP1).</title>
        <authorList>
            <person name="Kiss H."/>
            <person name="Cleland D."/>
            <person name="Lapidus A."/>
            <person name="Lucas S."/>
            <person name="Glavina Del Rio T."/>
            <person name="Nolan M."/>
            <person name="Tice H."/>
            <person name="Han C."/>
            <person name="Goodwin L."/>
            <person name="Pitluck S."/>
            <person name="Liolios K."/>
            <person name="Ivanova N."/>
            <person name="Mavromatis K."/>
            <person name="Ovchinnikova G."/>
            <person name="Pati A."/>
            <person name="Chen A."/>
            <person name="Palaniappan K."/>
            <person name="Land M."/>
            <person name="Hauser L."/>
            <person name="Chang Y."/>
            <person name="Jeffries C."/>
            <person name="Lu M."/>
            <person name="Brettin T."/>
            <person name="Detter J."/>
            <person name="Goker M."/>
            <person name="Tindall B."/>
            <person name="Beck B."/>
            <person name="McDermott T."/>
            <person name="Woyke T."/>
            <person name="Bristow J."/>
            <person name="Eisen J."/>
            <person name="Markowitz V."/>
            <person name="Hugenholtz P."/>
            <person name="Kyrpides N."/>
            <person name="Klenk H."/>
            <person name="Cheng J."/>
        </authorList>
    </citation>
    <scope>NUCLEOTIDE SEQUENCE [LARGE SCALE GENOMIC DNA]</scope>
    <source>
        <strain evidence="13">ATCC BAA-798 / YNP1</strain>
    </source>
</reference>
<comment type="catalytic activity">
    <reaction evidence="10">
        <text>S-methyl-5'-thioadenosine + phosphate = 5-(methylsulfanyl)-alpha-D-ribose 1-phosphate + adenine</text>
        <dbReference type="Rhea" id="RHEA:11852"/>
        <dbReference type="ChEBI" id="CHEBI:16708"/>
        <dbReference type="ChEBI" id="CHEBI:17509"/>
        <dbReference type="ChEBI" id="CHEBI:43474"/>
        <dbReference type="ChEBI" id="CHEBI:58533"/>
        <dbReference type="EC" id="2.4.2.28"/>
    </reaction>
    <physiologicalReaction direction="left-to-right" evidence="10">
        <dbReference type="Rhea" id="RHEA:11853"/>
    </physiologicalReaction>
</comment>
<dbReference type="eggNOG" id="COG1496">
    <property type="taxonomic scope" value="Bacteria"/>
</dbReference>
<evidence type="ECO:0000256" key="7">
    <source>
        <dbReference type="ARBA" id="ARBA00022833"/>
    </source>
</evidence>
<comment type="similarity">
    <text evidence="3 11">Belongs to the purine nucleoside phosphorylase YfiH/LACC1 family.</text>
</comment>
<dbReference type="PANTHER" id="PTHR30616">
    <property type="entry name" value="UNCHARACTERIZED PROTEIN YFIH"/>
    <property type="match status" value="1"/>
</dbReference>
<dbReference type="STRING" id="525904.Tter_0938"/>
<evidence type="ECO:0000256" key="2">
    <source>
        <dbReference type="ARBA" id="ARBA00003215"/>
    </source>
</evidence>
<evidence type="ECO:0000256" key="3">
    <source>
        <dbReference type="ARBA" id="ARBA00007353"/>
    </source>
</evidence>
<dbReference type="SUPFAM" id="SSF64438">
    <property type="entry name" value="CNF1/YfiH-like putative cysteine hydrolases"/>
    <property type="match status" value="1"/>
</dbReference>
<keyword evidence="4" id="KW-0808">Transferase</keyword>
<evidence type="ECO:0000256" key="5">
    <source>
        <dbReference type="ARBA" id="ARBA00022723"/>
    </source>
</evidence>
<keyword evidence="7" id="KW-0862">Zinc</keyword>
<dbReference type="InterPro" id="IPR011324">
    <property type="entry name" value="Cytotoxic_necrot_fac-like_cat"/>
</dbReference>
<keyword evidence="13" id="KW-1185">Reference proteome</keyword>
<dbReference type="OrthoDB" id="4279at2"/>
<evidence type="ECO:0000313" key="13">
    <source>
        <dbReference type="Proteomes" id="UP000000323"/>
    </source>
</evidence>
<dbReference type="EMBL" id="CP001825">
    <property type="protein sequence ID" value="ACZ41855.1"/>
    <property type="molecule type" value="Genomic_DNA"/>
</dbReference>